<evidence type="ECO:0000256" key="11">
    <source>
        <dbReference type="HAMAP-Rule" id="MF_01209"/>
    </source>
</evidence>
<evidence type="ECO:0000313" key="13">
    <source>
        <dbReference type="EMBL" id="RJP67350.1"/>
    </source>
</evidence>
<keyword evidence="11" id="KW-0028">Amino-acid biosynthesis</keyword>
<dbReference type="PANTHER" id="PTHR43418">
    <property type="entry name" value="MULTIFUNCTIONAL TRYPTOPHAN BIOSYNTHESIS PROTEIN-RELATED"/>
    <property type="match status" value="1"/>
</dbReference>
<feature type="binding site" evidence="11">
    <location>
        <position position="293"/>
    </location>
    <ligand>
        <name>L-glutamine</name>
        <dbReference type="ChEBI" id="CHEBI:58359"/>
    </ligand>
</feature>
<feature type="active site" evidence="11">
    <location>
        <position position="337"/>
    </location>
</feature>
<dbReference type="UniPathway" id="UPA00068">
    <property type="reaction ID" value="UER00171"/>
</dbReference>
<evidence type="ECO:0000256" key="8">
    <source>
        <dbReference type="ARBA" id="ARBA00022975"/>
    </source>
</evidence>
<keyword evidence="4 11" id="KW-0436">Ligase</keyword>
<feature type="binding site" evidence="11">
    <location>
        <position position="45"/>
    </location>
    <ligand>
        <name>L-glutamine</name>
        <dbReference type="ChEBI" id="CHEBI:58359"/>
    </ligand>
</feature>
<accession>A0A419ETQ2</accession>
<dbReference type="PRINTS" id="PR00099">
    <property type="entry name" value="CPSGATASE"/>
</dbReference>
<dbReference type="Gene3D" id="3.50.30.20">
    <property type="entry name" value="Carbamoyl-phosphate synthase small subunit, N-terminal domain"/>
    <property type="match status" value="1"/>
</dbReference>
<keyword evidence="8 11" id="KW-0665">Pyrimidine biosynthesis</keyword>
<comment type="pathway">
    <text evidence="2 11">Amino-acid biosynthesis; L-arginine biosynthesis; carbamoyl phosphate from bicarbonate: step 1/1.</text>
</comment>
<dbReference type="SUPFAM" id="SSF52021">
    <property type="entry name" value="Carbamoyl phosphate synthetase, small subunit N-terminal domain"/>
    <property type="match status" value="1"/>
</dbReference>
<feature type="binding site" evidence="11">
    <location>
        <position position="296"/>
    </location>
    <ligand>
        <name>L-glutamine</name>
        <dbReference type="ChEBI" id="CHEBI:58359"/>
    </ligand>
</feature>
<dbReference type="EC" id="6.3.5.5" evidence="11"/>
<comment type="catalytic activity">
    <reaction evidence="9 11">
        <text>hydrogencarbonate + L-glutamine + 2 ATP + H2O = carbamoyl phosphate + L-glutamate + 2 ADP + phosphate + 2 H(+)</text>
        <dbReference type="Rhea" id="RHEA:18633"/>
        <dbReference type="ChEBI" id="CHEBI:15377"/>
        <dbReference type="ChEBI" id="CHEBI:15378"/>
        <dbReference type="ChEBI" id="CHEBI:17544"/>
        <dbReference type="ChEBI" id="CHEBI:29985"/>
        <dbReference type="ChEBI" id="CHEBI:30616"/>
        <dbReference type="ChEBI" id="CHEBI:43474"/>
        <dbReference type="ChEBI" id="CHEBI:58228"/>
        <dbReference type="ChEBI" id="CHEBI:58359"/>
        <dbReference type="ChEBI" id="CHEBI:456216"/>
        <dbReference type="EC" id="6.3.5.5"/>
    </reaction>
</comment>
<dbReference type="SUPFAM" id="SSF52317">
    <property type="entry name" value="Class I glutamine amidotransferase-like"/>
    <property type="match status" value="1"/>
</dbReference>
<evidence type="ECO:0000259" key="12">
    <source>
        <dbReference type="SMART" id="SM01097"/>
    </source>
</evidence>
<dbReference type="GO" id="GO:0006526">
    <property type="term" value="P:L-arginine biosynthetic process"/>
    <property type="evidence" value="ECO:0007669"/>
    <property type="project" value="UniProtKB-UniRule"/>
</dbReference>
<dbReference type="InterPro" id="IPR036480">
    <property type="entry name" value="CarbP_synth_ssu_N_sf"/>
</dbReference>
<dbReference type="GO" id="GO:0006541">
    <property type="term" value="P:glutamine metabolic process"/>
    <property type="evidence" value="ECO:0007669"/>
    <property type="project" value="InterPro"/>
</dbReference>
<evidence type="ECO:0000256" key="7">
    <source>
        <dbReference type="ARBA" id="ARBA00022962"/>
    </source>
</evidence>
<name>A0A419ETQ2_9BACT</name>
<evidence type="ECO:0000256" key="1">
    <source>
        <dbReference type="ARBA" id="ARBA00004812"/>
    </source>
</evidence>
<feature type="binding site" evidence="11">
    <location>
        <position position="226"/>
    </location>
    <ligand>
        <name>L-glutamine</name>
        <dbReference type="ChEBI" id="CHEBI:58359"/>
    </ligand>
</feature>
<dbReference type="InterPro" id="IPR029062">
    <property type="entry name" value="Class_I_gatase-like"/>
</dbReference>
<comment type="catalytic activity">
    <reaction evidence="10 11">
        <text>L-glutamine + H2O = L-glutamate + NH4(+)</text>
        <dbReference type="Rhea" id="RHEA:15889"/>
        <dbReference type="ChEBI" id="CHEBI:15377"/>
        <dbReference type="ChEBI" id="CHEBI:28938"/>
        <dbReference type="ChEBI" id="CHEBI:29985"/>
        <dbReference type="ChEBI" id="CHEBI:58359"/>
    </reaction>
</comment>
<dbReference type="PRINTS" id="PR00096">
    <property type="entry name" value="GATASE"/>
</dbReference>
<dbReference type="HAMAP" id="MF_01209">
    <property type="entry name" value="CPSase_S_chain"/>
    <property type="match status" value="1"/>
</dbReference>
<feature type="binding site" evidence="11">
    <location>
        <position position="295"/>
    </location>
    <ligand>
        <name>L-glutamine</name>
        <dbReference type="ChEBI" id="CHEBI:58359"/>
    </ligand>
</feature>
<dbReference type="UniPathway" id="UPA00070">
    <property type="reaction ID" value="UER00115"/>
</dbReference>
<dbReference type="InterPro" id="IPR017926">
    <property type="entry name" value="GATASE"/>
</dbReference>
<dbReference type="PRINTS" id="PR00097">
    <property type="entry name" value="ANTSNTHASEII"/>
</dbReference>
<sequence>MKAILALEDGRYFEGASFGARGERSGEVVFNTSMTGYQEILTDPSYKGQIVTMTYPHIGNYGVNEEDFESLKPHVEGFVVRECCRYPSNWRARKPLAEFLAEHDIVGIEGVDTRALTKHLRDAGAMKAVLSTEDLDVKSLVRKAKESPGLIGRDLVKEVTCPEEYRVPARGEARFRVVAFDFGIKRNILNNLSKRGCEVLVVPAQTTAAEVLAHQPDGIFLSNGPGDPEGVPNVVQTVRELIEKKPTFGICLGHQMLGLAFGAKVCKLKFGHHGGNQPIKNLASGRVEIAAENHGFAVVRDTLPSDVDVTHMNLNDKTVEGMSHRKLPVFSVQYHPEASPGPHDASYLFDRFIEEMEHNRR</sequence>
<dbReference type="NCBIfam" id="TIGR01368">
    <property type="entry name" value="CPSaseIIsmall"/>
    <property type="match status" value="1"/>
</dbReference>
<dbReference type="SMART" id="SM01097">
    <property type="entry name" value="CPSase_sm_chain"/>
    <property type="match status" value="1"/>
</dbReference>
<dbReference type="EMBL" id="QZKI01000105">
    <property type="protein sequence ID" value="RJP67350.1"/>
    <property type="molecule type" value="Genomic_DNA"/>
</dbReference>
<feature type="active site" evidence="11">
    <location>
        <position position="335"/>
    </location>
</feature>
<dbReference type="PROSITE" id="PS51273">
    <property type="entry name" value="GATASE_TYPE_1"/>
    <property type="match status" value="1"/>
</dbReference>
<dbReference type="InterPro" id="IPR050472">
    <property type="entry name" value="Anth_synth/Amidotransfase"/>
</dbReference>
<gene>
    <name evidence="11" type="primary">carA</name>
    <name evidence="13" type="ORF">C4532_14715</name>
</gene>
<evidence type="ECO:0000256" key="4">
    <source>
        <dbReference type="ARBA" id="ARBA00022598"/>
    </source>
</evidence>
<dbReference type="Gene3D" id="3.40.50.880">
    <property type="match status" value="1"/>
</dbReference>
<feature type="region of interest" description="CPSase" evidence="11">
    <location>
        <begin position="1"/>
        <end position="175"/>
    </location>
</feature>
<feature type="binding site" evidence="11">
    <location>
        <position position="255"/>
    </location>
    <ligand>
        <name>L-glutamine</name>
        <dbReference type="ChEBI" id="CHEBI:58359"/>
    </ligand>
</feature>
<evidence type="ECO:0000256" key="6">
    <source>
        <dbReference type="ARBA" id="ARBA00022840"/>
    </source>
</evidence>
<dbReference type="GO" id="GO:0044205">
    <property type="term" value="P:'de novo' UMP biosynthetic process"/>
    <property type="evidence" value="ECO:0007669"/>
    <property type="project" value="UniProtKB-UniRule"/>
</dbReference>
<dbReference type="GO" id="GO:0005524">
    <property type="term" value="F:ATP binding"/>
    <property type="evidence" value="ECO:0007669"/>
    <property type="project" value="UniProtKB-UniRule"/>
</dbReference>
<evidence type="ECO:0000256" key="2">
    <source>
        <dbReference type="ARBA" id="ARBA00005077"/>
    </source>
</evidence>
<dbReference type="GO" id="GO:0006207">
    <property type="term" value="P:'de novo' pyrimidine nucleobase biosynthetic process"/>
    <property type="evidence" value="ECO:0007669"/>
    <property type="project" value="InterPro"/>
</dbReference>
<protein>
    <recommendedName>
        <fullName evidence="11">Carbamoyl phosphate synthase small chain</fullName>
        <ecNumber evidence="11">6.3.5.5</ecNumber>
    </recommendedName>
    <alternativeName>
        <fullName evidence="11">Carbamoyl phosphate synthetase glutamine chain</fullName>
    </alternativeName>
</protein>
<feature type="binding site" evidence="11">
    <location>
        <position position="224"/>
    </location>
    <ligand>
        <name>L-glutamine</name>
        <dbReference type="ChEBI" id="CHEBI:58359"/>
    </ligand>
</feature>
<dbReference type="Proteomes" id="UP000285961">
    <property type="component" value="Unassembled WGS sequence"/>
</dbReference>
<evidence type="ECO:0000313" key="14">
    <source>
        <dbReference type="Proteomes" id="UP000285961"/>
    </source>
</evidence>
<dbReference type="AlphaFoldDB" id="A0A419ETQ2"/>
<keyword evidence="7 11" id="KW-0315">Glutamine amidotransferase</keyword>
<feature type="domain" description="Carbamoyl-phosphate synthase small subunit N-terminal" evidence="12">
    <location>
        <begin position="1"/>
        <end position="131"/>
    </location>
</feature>
<dbReference type="CDD" id="cd01744">
    <property type="entry name" value="GATase1_CPSase"/>
    <property type="match status" value="1"/>
</dbReference>
<feature type="binding site" evidence="11">
    <location>
        <position position="252"/>
    </location>
    <ligand>
        <name>L-glutamine</name>
        <dbReference type="ChEBI" id="CHEBI:58359"/>
    </ligand>
</feature>
<dbReference type="GO" id="GO:0004088">
    <property type="term" value="F:carbamoyl-phosphate synthase (glutamine-hydrolyzing) activity"/>
    <property type="evidence" value="ECO:0007669"/>
    <property type="project" value="UniProtKB-UniRule"/>
</dbReference>
<comment type="pathway">
    <text evidence="1 11">Pyrimidine metabolism; UMP biosynthesis via de novo pathway; (S)-dihydroorotate from bicarbonate: step 1/3.</text>
</comment>
<comment type="function">
    <text evidence="11">Small subunit of the glutamine-dependent carbamoyl phosphate synthetase (CPSase). CPSase catalyzes the formation of carbamoyl phosphate from the ammonia moiety of glutamine, carbonate, and phosphate donated by ATP, constituting the first step of 2 biosynthetic pathways, one leading to arginine and/or urea and the other to pyrimidine nucleotides. The small subunit (glutamine amidotransferase) binds and cleaves glutamine to supply the large subunit with the substrate ammonia.</text>
</comment>
<dbReference type="PANTHER" id="PTHR43418:SF7">
    <property type="entry name" value="CARBAMOYL-PHOSPHATE SYNTHASE SMALL CHAIN"/>
    <property type="match status" value="1"/>
</dbReference>
<feature type="active site" description="Nucleophile" evidence="11">
    <location>
        <position position="251"/>
    </location>
</feature>
<dbReference type="InterPro" id="IPR035686">
    <property type="entry name" value="CPSase_GATase1"/>
</dbReference>
<evidence type="ECO:0000256" key="5">
    <source>
        <dbReference type="ARBA" id="ARBA00022741"/>
    </source>
</evidence>
<dbReference type="Pfam" id="PF00117">
    <property type="entry name" value="GATase"/>
    <property type="match status" value="1"/>
</dbReference>
<keyword evidence="11" id="KW-0055">Arginine biosynthesis</keyword>
<keyword evidence="5 11" id="KW-0547">Nucleotide-binding</keyword>
<dbReference type="InterPro" id="IPR006274">
    <property type="entry name" value="CarbamoylP_synth_ssu"/>
</dbReference>
<evidence type="ECO:0000256" key="10">
    <source>
        <dbReference type="ARBA" id="ARBA00049285"/>
    </source>
</evidence>
<evidence type="ECO:0000256" key="9">
    <source>
        <dbReference type="ARBA" id="ARBA00048816"/>
    </source>
</evidence>
<evidence type="ECO:0000256" key="3">
    <source>
        <dbReference type="ARBA" id="ARBA00007800"/>
    </source>
</evidence>
<dbReference type="InterPro" id="IPR002474">
    <property type="entry name" value="CarbamoylP_synth_ssu_N"/>
</dbReference>
<dbReference type="Pfam" id="PF00988">
    <property type="entry name" value="CPSase_sm_chain"/>
    <property type="match status" value="1"/>
</dbReference>
<comment type="caution">
    <text evidence="13">The sequence shown here is derived from an EMBL/GenBank/DDBJ whole genome shotgun (WGS) entry which is preliminary data.</text>
</comment>
<comment type="subunit">
    <text evidence="11">Composed of two chains; the small (or glutamine) chain promotes the hydrolysis of glutamine to ammonia, which is used by the large (or ammonia) chain to synthesize carbamoyl phosphate. Tetramer of heterodimers (alpha,beta)4.</text>
</comment>
<proteinExistence type="inferred from homology"/>
<dbReference type="NCBIfam" id="NF009475">
    <property type="entry name" value="PRK12838.1"/>
    <property type="match status" value="1"/>
</dbReference>
<keyword evidence="6 11" id="KW-0067">ATP-binding</keyword>
<organism evidence="13 14">
    <name type="scientific">Candidatus Abyssobacteria bacterium SURF_17</name>
    <dbReference type="NCBI Taxonomy" id="2093361"/>
    <lineage>
        <taxon>Bacteria</taxon>
        <taxon>Pseudomonadati</taxon>
        <taxon>Candidatus Hydrogenedentota</taxon>
        <taxon>Candidatus Abyssobacteria</taxon>
    </lineage>
</organism>
<comment type="similarity">
    <text evidence="3 11">Belongs to the CarA family.</text>
</comment>
<reference evidence="13 14" key="1">
    <citation type="journal article" date="2017" name="ISME J.">
        <title>Energy and carbon metabolisms in a deep terrestrial subsurface fluid microbial community.</title>
        <authorList>
            <person name="Momper L."/>
            <person name="Jungbluth S.P."/>
            <person name="Lee M.D."/>
            <person name="Amend J.P."/>
        </authorList>
    </citation>
    <scope>NUCLEOTIDE SEQUENCE [LARGE SCALE GENOMIC DNA]</scope>
    <source>
        <strain evidence="13">SURF_17</strain>
    </source>
</reference>
<dbReference type="FunFam" id="3.50.30.20:FF:000001">
    <property type="entry name" value="Carbamoyl-phosphate synthase small chain"/>
    <property type="match status" value="1"/>
</dbReference>
<dbReference type="GO" id="GO:0004359">
    <property type="term" value="F:glutaminase activity"/>
    <property type="evidence" value="ECO:0007669"/>
    <property type="project" value="RHEA"/>
</dbReference>